<dbReference type="Pfam" id="PF01258">
    <property type="entry name" value="zf-dskA_traR"/>
    <property type="match status" value="1"/>
</dbReference>
<dbReference type="SUPFAM" id="SSF109635">
    <property type="entry name" value="DnaK suppressor protein DksA, alpha-hairpin domain"/>
    <property type="match status" value="1"/>
</dbReference>
<dbReference type="InterPro" id="IPR037187">
    <property type="entry name" value="DnaK_N"/>
</dbReference>
<dbReference type="NCBIfam" id="TIGR02890">
    <property type="entry name" value="bacill_yteA"/>
    <property type="match status" value="1"/>
</dbReference>
<evidence type="ECO:0000256" key="4">
    <source>
        <dbReference type="PROSITE-ProRule" id="PRU00510"/>
    </source>
</evidence>
<dbReference type="InterPro" id="IPR000962">
    <property type="entry name" value="Znf_DskA_TraR"/>
</dbReference>
<name>A0A9E8M1S9_9BACI</name>
<dbReference type="GO" id="GO:0008270">
    <property type="term" value="F:zinc ion binding"/>
    <property type="evidence" value="ECO:0007669"/>
    <property type="project" value="UniProtKB-KW"/>
</dbReference>
<dbReference type="Gene3D" id="1.20.120.910">
    <property type="entry name" value="DksA, coiled-coil domain"/>
    <property type="match status" value="1"/>
</dbReference>
<dbReference type="PANTHER" id="PTHR33823">
    <property type="entry name" value="RNA POLYMERASE-BINDING TRANSCRIPTION FACTOR DKSA-RELATED"/>
    <property type="match status" value="1"/>
</dbReference>
<evidence type="ECO:0000256" key="1">
    <source>
        <dbReference type="ARBA" id="ARBA00022723"/>
    </source>
</evidence>
<keyword evidence="7" id="KW-1185">Reference proteome</keyword>
<accession>A0A9E8M1S9</accession>
<dbReference type="PANTHER" id="PTHR33823:SF4">
    <property type="entry name" value="GENERAL STRESS PROTEIN 16O"/>
    <property type="match status" value="1"/>
</dbReference>
<evidence type="ECO:0000259" key="5">
    <source>
        <dbReference type="Pfam" id="PF01258"/>
    </source>
</evidence>
<dbReference type="SUPFAM" id="SSF57716">
    <property type="entry name" value="Glucocorticoid receptor-like (DNA-binding domain)"/>
    <property type="match status" value="1"/>
</dbReference>
<keyword evidence="1" id="KW-0479">Metal-binding</keyword>
<dbReference type="PROSITE" id="PS51128">
    <property type="entry name" value="ZF_DKSA_2"/>
    <property type="match status" value="1"/>
</dbReference>
<evidence type="ECO:0000313" key="7">
    <source>
        <dbReference type="Proteomes" id="UP001164726"/>
    </source>
</evidence>
<reference evidence="6" key="1">
    <citation type="submission" date="2022-09" db="EMBL/GenBank/DDBJ databases">
        <title>Complete Genomes of Fervidibacillus albus and Fervidibacillus halotolerans isolated from tidal flat sediments.</title>
        <authorList>
            <person name="Kwon K.K."/>
            <person name="Yang S.-H."/>
            <person name="Park M.J."/>
            <person name="Oh H.-M."/>
        </authorList>
    </citation>
    <scope>NUCLEOTIDE SEQUENCE</scope>
    <source>
        <strain evidence="6">MEBiC13594</strain>
    </source>
</reference>
<keyword evidence="3" id="KW-0862">Zinc</keyword>
<protein>
    <submittedName>
        <fullName evidence="6">TraR/DksA C4-type zinc finger protein</fullName>
    </submittedName>
</protein>
<evidence type="ECO:0000256" key="3">
    <source>
        <dbReference type="ARBA" id="ARBA00022833"/>
    </source>
</evidence>
<dbReference type="EMBL" id="CP106877">
    <property type="protein sequence ID" value="WAA13325.1"/>
    <property type="molecule type" value="Genomic_DNA"/>
</dbReference>
<proteinExistence type="predicted"/>
<evidence type="ECO:0000256" key="2">
    <source>
        <dbReference type="ARBA" id="ARBA00022771"/>
    </source>
</evidence>
<evidence type="ECO:0000313" key="6">
    <source>
        <dbReference type="EMBL" id="WAA13325.1"/>
    </source>
</evidence>
<keyword evidence="2" id="KW-0863">Zinc-finger</keyword>
<comment type="caution">
    <text evidence="4">Lacks conserved residue(s) required for the propagation of feature annotation.</text>
</comment>
<dbReference type="KEGG" id="fhl:OE105_04175"/>
<dbReference type="InterPro" id="IPR014240">
    <property type="entry name" value="YteA"/>
</dbReference>
<gene>
    <name evidence="6" type="ORF">OE105_04175</name>
</gene>
<sequence length="213" mass="24546">MSPISSSEKEMFRAILLEEMASLLKRMEHNDSFDFKKSHPHESVGELSSYDNHPADEGTELFEREKNYALFIHEQKHLQNVQRALAAIDHGSYGTCEVCGKSIPIERLMALPTATRCKVHSLNETEFEEKANNQQFRPFGADLKDVSFDVDYSWQEVAQWGTSETPIVFGEFDEVHDRMGEPKENYGYVEDYENMIGVDLYGNQNIFYSNRLS</sequence>
<dbReference type="AlphaFoldDB" id="A0A9E8M1S9"/>
<feature type="domain" description="Zinc finger DksA/TraR C4-type" evidence="5">
    <location>
        <begin position="91"/>
        <end position="118"/>
    </location>
</feature>
<organism evidence="6 7">
    <name type="scientific">Fervidibacillus halotolerans</name>
    <dbReference type="NCBI Taxonomy" id="2980027"/>
    <lineage>
        <taxon>Bacteria</taxon>
        <taxon>Bacillati</taxon>
        <taxon>Bacillota</taxon>
        <taxon>Bacilli</taxon>
        <taxon>Bacillales</taxon>
        <taxon>Bacillaceae</taxon>
        <taxon>Fervidibacillus</taxon>
    </lineage>
</organism>
<dbReference type="RefSeq" id="WP_275421483.1">
    <property type="nucleotide sequence ID" value="NZ_CP106877.1"/>
</dbReference>
<dbReference type="Proteomes" id="UP001164726">
    <property type="component" value="Chromosome"/>
</dbReference>